<evidence type="ECO:0000313" key="1">
    <source>
        <dbReference type="EMBL" id="SFB87696.1"/>
    </source>
</evidence>
<dbReference type="EMBL" id="FRAT01000003">
    <property type="protein sequence ID" value="SHK55314.1"/>
    <property type="molecule type" value="Genomic_DNA"/>
</dbReference>
<gene>
    <name evidence="1" type="ORF">SAMN04487891_103179</name>
    <name evidence="2" type="ORF">SAMN05216293_1341</name>
</gene>
<keyword evidence="4" id="KW-1185">Reference proteome</keyword>
<proteinExistence type="predicted"/>
<accession>A0A1M6TEL0</accession>
<dbReference type="EMBL" id="FOKU01000003">
    <property type="protein sequence ID" value="SFB87696.1"/>
    <property type="molecule type" value="Genomic_DNA"/>
</dbReference>
<name>A0A1M6TEL0_9FLAO</name>
<protein>
    <submittedName>
        <fullName evidence="2">Uncharacterized protein</fullName>
    </submittedName>
</protein>
<comment type="caution">
    <text evidence="2">The sequence shown here is derived from an EMBL/GenBank/DDBJ whole genome shotgun (WGS) entry which is preliminary data.</text>
</comment>
<organism evidence="2 3">
    <name type="scientific">Flagellimonas taeanensis</name>
    <dbReference type="NCBI Taxonomy" id="1005926"/>
    <lineage>
        <taxon>Bacteria</taxon>
        <taxon>Pseudomonadati</taxon>
        <taxon>Bacteroidota</taxon>
        <taxon>Flavobacteriia</taxon>
        <taxon>Flavobacteriales</taxon>
        <taxon>Flavobacteriaceae</taxon>
        <taxon>Flagellimonas</taxon>
    </lineage>
</organism>
<dbReference type="AlphaFoldDB" id="A0A1M6TEL0"/>
<sequence length="187" mass="21482">MKKMNFYPTIWSTVPFAPNAIGDWYAEERDMKELILKNEAATTLKVSEMLLNITKFSAIDEHGKEHFIMDFPGQNPVSLKGIPAGTFLRSRSVLSLPEGQYTKLRFYLAGWGNQFVYQDGVEESANAFERLDFIIEDGFQVEGGEAAEVKLWFDFAPFQWKRHFKPLTDLFIRSKSPRPRLANSFGN</sequence>
<dbReference type="Proteomes" id="UP000198940">
    <property type="component" value="Unassembled WGS sequence"/>
</dbReference>
<evidence type="ECO:0000313" key="4">
    <source>
        <dbReference type="Proteomes" id="UP000198940"/>
    </source>
</evidence>
<dbReference type="OrthoDB" id="1421798at2"/>
<reference evidence="2 3" key="1">
    <citation type="submission" date="2016-11" db="EMBL/GenBank/DDBJ databases">
        <authorList>
            <person name="Varghese N."/>
            <person name="Submissions S."/>
        </authorList>
    </citation>
    <scope>NUCLEOTIDE SEQUENCE [LARGE SCALE GENOMIC DNA]</scope>
    <source>
        <strain evidence="2 3">CGMCC 1.12174</strain>
        <strain evidence="1 4">DSM 26351</strain>
    </source>
</reference>
<evidence type="ECO:0000313" key="3">
    <source>
        <dbReference type="Proteomes" id="UP000184031"/>
    </source>
</evidence>
<dbReference type="Proteomes" id="UP000184031">
    <property type="component" value="Unassembled WGS sequence"/>
</dbReference>
<dbReference type="RefSeq" id="WP_072878165.1">
    <property type="nucleotide sequence ID" value="NZ_FOKU01000003.1"/>
</dbReference>
<evidence type="ECO:0000313" key="2">
    <source>
        <dbReference type="EMBL" id="SHK55314.1"/>
    </source>
</evidence>